<dbReference type="Proteomes" id="UP000521748">
    <property type="component" value="Unassembled WGS sequence"/>
</dbReference>
<gene>
    <name evidence="1" type="ORF">FHU41_002440</name>
</gene>
<sequence>MKVTTLRVTLAWLLVGVPLAYGVWQTLLRVADLFR</sequence>
<evidence type="ECO:0008006" key="3">
    <source>
        <dbReference type="Google" id="ProtNLM"/>
    </source>
</evidence>
<dbReference type="RefSeq" id="WP_425503305.1">
    <property type="nucleotide sequence ID" value="NZ_JACBYQ010000002.1"/>
</dbReference>
<evidence type="ECO:0000313" key="1">
    <source>
        <dbReference type="EMBL" id="NYE96190.1"/>
    </source>
</evidence>
<keyword evidence="2" id="KW-1185">Reference proteome</keyword>
<protein>
    <recommendedName>
        <fullName evidence="3">Oxalate:formate antiporter</fullName>
    </recommendedName>
</protein>
<organism evidence="1 2">
    <name type="scientific">Psychromicrobium silvestre</name>
    <dbReference type="NCBI Taxonomy" id="1645614"/>
    <lineage>
        <taxon>Bacteria</taxon>
        <taxon>Bacillati</taxon>
        <taxon>Actinomycetota</taxon>
        <taxon>Actinomycetes</taxon>
        <taxon>Micrococcales</taxon>
        <taxon>Micrococcaceae</taxon>
        <taxon>Psychromicrobium</taxon>
    </lineage>
</organism>
<dbReference type="AlphaFoldDB" id="A0A7Y9LV48"/>
<evidence type="ECO:0000313" key="2">
    <source>
        <dbReference type="Proteomes" id="UP000521748"/>
    </source>
</evidence>
<reference evidence="1 2" key="1">
    <citation type="submission" date="2020-07" db="EMBL/GenBank/DDBJ databases">
        <title>Sequencing the genomes of 1000 actinobacteria strains.</title>
        <authorList>
            <person name="Klenk H.-P."/>
        </authorList>
    </citation>
    <scope>NUCLEOTIDE SEQUENCE [LARGE SCALE GENOMIC DNA]</scope>
    <source>
        <strain evidence="1 2">DSM 102047</strain>
    </source>
</reference>
<dbReference type="EMBL" id="JACBYQ010000002">
    <property type="protein sequence ID" value="NYE96190.1"/>
    <property type="molecule type" value="Genomic_DNA"/>
</dbReference>
<accession>A0A7Y9LV48</accession>
<name>A0A7Y9LV48_9MICC</name>
<proteinExistence type="predicted"/>
<comment type="caution">
    <text evidence="1">The sequence shown here is derived from an EMBL/GenBank/DDBJ whole genome shotgun (WGS) entry which is preliminary data.</text>
</comment>